<evidence type="ECO:0000313" key="7">
    <source>
        <dbReference type="EMBL" id="SFR64005.1"/>
    </source>
</evidence>
<dbReference type="GO" id="GO:0030170">
    <property type="term" value="F:pyridoxal phosphate binding"/>
    <property type="evidence" value="ECO:0007669"/>
    <property type="project" value="InterPro"/>
</dbReference>
<evidence type="ECO:0000256" key="2">
    <source>
        <dbReference type="ARBA" id="ARBA00012224"/>
    </source>
</evidence>
<evidence type="ECO:0000256" key="5">
    <source>
        <dbReference type="ARBA" id="ARBA00037974"/>
    </source>
</evidence>
<dbReference type="AlphaFoldDB" id="A0A1I6IB18"/>
<dbReference type="PANTHER" id="PTHR43525:SF1">
    <property type="entry name" value="PROTEIN MALY"/>
    <property type="match status" value="1"/>
</dbReference>
<name>A0A1I6IB18_9FIRM</name>
<dbReference type="InterPro" id="IPR015421">
    <property type="entry name" value="PyrdxlP-dep_Trfase_major"/>
</dbReference>
<dbReference type="RefSeq" id="WP_031471136.1">
    <property type="nucleotide sequence ID" value="NZ_FOZC01000001.1"/>
</dbReference>
<dbReference type="InterPro" id="IPR015422">
    <property type="entry name" value="PyrdxlP-dep_Trfase_small"/>
</dbReference>
<evidence type="ECO:0000259" key="6">
    <source>
        <dbReference type="Pfam" id="PF00155"/>
    </source>
</evidence>
<evidence type="ECO:0000256" key="3">
    <source>
        <dbReference type="ARBA" id="ARBA00022898"/>
    </source>
</evidence>
<proteinExistence type="inferred from homology"/>
<dbReference type="Pfam" id="PF00155">
    <property type="entry name" value="Aminotran_1_2"/>
    <property type="match status" value="1"/>
</dbReference>
<dbReference type="InterPro" id="IPR027619">
    <property type="entry name" value="C-S_lyase_PatB-like"/>
</dbReference>
<dbReference type="NCBIfam" id="TIGR04350">
    <property type="entry name" value="C_S_lyase_PatB"/>
    <property type="match status" value="1"/>
</dbReference>
<keyword evidence="4 7" id="KW-0456">Lyase</keyword>
<dbReference type="SUPFAM" id="SSF53383">
    <property type="entry name" value="PLP-dependent transferases"/>
    <property type="match status" value="1"/>
</dbReference>
<dbReference type="Gene3D" id="3.90.1150.10">
    <property type="entry name" value="Aspartate Aminotransferase, domain 1"/>
    <property type="match status" value="1"/>
</dbReference>
<feature type="domain" description="Aminotransferase class I/classII large" evidence="6">
    <location>
        <begin position="51"/>
        <end position="383"/>
    </location>
</feature>
<dbReference type="InterPro" id="IPR051798">
    <property type="entry name" value="Class-II_PLP-Dep_Aminotrans"/>
</dbReference>
<organism evidence="7 8">
    <name type="scientific">[Clostridium] aminophilum</name>
    <dbReference type="NCBI Taxonomy" id="1526"/>
    <lineage>
        <taxon>Bacteria</taxon>
        <taxon>Bacillati</taxon>
        <taxon>Bacillota</taxon>
        <taxon>Clostridia</taxon>
        <taxon>Lachnospirales</taxon>
        <taxon>Lachnospiraceae</taxon>
    </lineage>
</organism>
<dbReference type="EMBL" id="FOZC01000001">
    <property type="protein sequence ID" value="SFR64005.1"/>
    <property type="molecule type" value="Genomic_DNA"/>
</dbReference>
<dbReference type="InterPro" id="IPR015424">
    <property type="entry name" value="PyrdxlP-dep_Trfase"/>
</dbReference>
<evidence type="ECO:0000256" key="4">
    <source>
        <dbReference type="ARBA" id="ARBA00023239"/>
    </source>
</evidence>
<dbReference type="InterPro" id="IPR004839">
    <property type="entry name" value="Aminotransferase_I/II_large"/>
</dbReference>
<sequence>MKYNFDEIIDRRNTKSIKYDVWKQRGHQEDELPMWVADMDFRTAQPVIDRLAETAAHGIYGYSEPADSYYQAVIDWFTRHHGWTPERRWFIKTPGVVFAISAAIRAFTDEGDSVLIQQPVYYPFSEAIKSNGRTLINSPLMERNGHYEIDFDDFEKKITEHNVKLFLLCNPHNPGGRVWTEEELRRAGEILLKHGVKVVSDEIHCDFTFPGHKHHVFVSLDERFAGITMTCTAPSKTFNLAGTQVSNILISDPEMRRAFRREINAAGYSQMNVFGLTACEAAYSEGEEWYQQMTAYLLENLTFMESFIEERLPELRIMKPEGTYLVWVDFRELGLSEEALETLIREKAKLWLDSGAMFGPEGEGFERFNIACPRSLLEKALTQLEGAIRTLRS</sequence>
<accession>A0A1I6IB18</accession>
<dbReference type="Gene3D" id="3.40.640.10">
    <property type="entry name" value="Type I PLP-dependent aspartate aminotransferase-like (Major domain)"/>
    <property type="match status" value="1"/>
</dbReference>
<gene>
    <name evidence="7" type="ORF">SAMN02910262_00162</name>
</gene>
<dbReference type="Proteomes" id="UP000214760">
    <property type="component" value="Unassembled WGS sequence"/>
</dbReference>
<protein>
    <recommendedName>
        <fullName evidence="2">cysteine-S-conjugate beta-lyase</fullName>
        <ecNumber evidence="2">4.4.1.13</ecNumber>
    </recommendedName>
</protein>
<dbReference type="GO" id="GO:0047804">
    <property type="term" value="F:cysteine-S-conjugate beta-lyase activity"/>
    <property type="evidence" value="ECO:0007669"/>
    <property type="project" value="UniProtKB-EC"/>
</dbReference>
<dbReference type="EC" id="4.4.1.13" evidence="2"/>
<reference evidence="7 8" key="1">
    <citation type="submission" date="2016-10" db="EMBL/GenBank/DDBJ databases">
        <authorList>
            <person name="de Groot N.N."/>
        </authorList>
    </citation>
    <scope>NUCLEOTIDE SEQUENCE [LARGE SCALE GENOMIC DNA]</scope>
    <source>
        <strain evidence="7 8">F</strain>
    </source>
</reference>
<dbReference type="CDD" id="cd00609">
    <property type="entry name" value="AAT_like"/>
    <property type="match status" value="1"/>
</dbReference>
<evidence type="ECO:0000313" key="8">
    <source>
        <dbReference type="Proteomes" id="UP000214760"/>
    </source>
</evidence>
<comment type="similarity">
    <text evidence="5">Belongs to the class-II pyridoxal-phosphate-dependent aminotransferase family. MalY/PatB cystathionine beta-lyase subfamily.</text>
</comment>
<dbReference type="PANTHER" id="PTHR43525">
    <property type="entry name" value="PROTEIN MALY"/>
    <property type="match status" value="1"/>
</dbReference>
<keyword evidence="3" id="KW-0663">Pyridoxal phosphate</keyword>
<comment type="cofactor">
    <cofactor evidence="1">
        <name>pyridoxal 5'-phosphate</name>
        <dbReference type="ChEBI" id="CHEBI:597326"/>
    </cofactor>
</comment>
<evidence type="ECO:0000256" key="1">
    <source>
        <dbReference type="ARBA" id="ARBA00001933"/>
    </source>
</evidence>